<dbReference type="OMA" id="LCEPSMR"/>
<feature type="compositionally biased region" description="Polar residues" evidence="2">
    <location>
        <begin position="349"/>
        <end position="361"/>
    </location>
</feature>
<dbReference type="AlphaFoldDB" id="C5K8L6"/>
<dbReference type="Proteomes" id="UP000007800">
    <property type="component" value="Unassembled WGS sequence"/>
</dbReference>
<evidence type="ECO:0000256" key="1">
    <source>
        <dbReference type="SAM" id="Coils"/>
    </source>
</evidence>
<dbReference type="EMBL" id="GG671131">
    <property type="protein sequence ID" value="EER19223.1"/>
    <property type="molecule type" value="Genomic_DNA"/>
</dbReference>
<feature type="region of interest" description="Disordered" evidence="2">
    <location>
        <begin position="195"/>
        <end position="222"/>
    </location>
</feature>
<keyword evidence="4" id="KW-1185">Reference proteome</keyword>
<reference evidence="3 4" key="1">
    <citation type="submission" date="2008-07" db="EMBL/GenBank/DDBJ databases">
        <authorList>
            <person name="El-Sayed N."/>
            <person name="Caler E."/>
            <person name="Inman J."/>
            <person name="Amedeo P."/>
            <person name="Hass B."/>
            <person name="Wortman J."/>
        </authorList>
    </citation>
    <scope>NUCLEOTIDE SEQUENCE [LARGE SCALE GENOMIC DNA]</scope>
    <source>
        <strain evidence="4">ATCC 50983 / TXsc</strain>
    </source>
</reference>
<dbReference type="OrthoDB" id="425438at2759"/>
<name>C5K8L6_PERM5</name>
<evidence type="ECO:0000256" key="2">
    <source>
        <dbReference type="SAM" id="MobiDB-lite"/>
    </source>
</evidence>
<evidence type="ECO:0000313" key="3">
    <source>
        <dbReference type="EMBL" id="EER19223.1"/>
    </source>
</evidence>
<sequence length="1036" mass="114286">MAEQAGLTMGSNDALTTAATITKRVIDEQLAVLSAYPQHLVTAAQMPAKMTALETTSSDLKLQVYTLDALRACRKLWRLACELHTNSSCMRVGSDQLKPLEISGRLMVVEQRISELEEKLRELRRSKASSNDGLAHQNIRLNDADDDDAAVEVAILPDGRGDLMTSRLRILTSTSRRAFAASTREELPRGVYRSFEKNTSPTAAGGGGGGDQLPTGISRVWPGEGNRRRKVVVEDEDVPLRELPKGLARVGKETPNVNLRRPSMVEEGPKMRLPKGLLKVGEEEKRAERGLPRGVTPINSEKFGMDVQTTELPQGLKRISEAPVYHGTIPVVQRPSMSGGVMITPVEGSEQNQPTTLSVPKSTREVESEVTPVAVEILKVYVSGKSEPGRIVIALKQLAGHHQNAEEIEGLESLPEYQRLLDDMGAALDLARFSGHEISEIAEYFRILGAPGLTNPSRQMAKRLSFQICERLHELSPVERIRTIYVITTWMGLRLDDYTHWALHQSIDAWIDSPEVDDAAVLPALYLLCEPSMRKRSHKVLAKPKVFTRMEGMVDRLEIHQVVDMVRALGKYEAQKSIVNRALQRLAANPGRIPDSSLPALAQFLDSTDPSSPDMSAVADYARRRLCAIVADESINRNDVAHLVVELAKIPTIAAGILDESAEMIRMSANVLDKEVIPQLLLLYTAEGQPMHELEVSAMAKLRELEPKGVAKLCLAAAAGGMRDKEALVASYGECLDRARKFESEDFIDAFYSMSLAGLVNDDALVEKVDIEKIIRQAPVSALPSLAWSLVVSNFSRPLPWSVLCSRIVQDPSRAVGDDVEYDDNGMCVKGDPHQAAILYEALASAATLKWFVIDEPSVVAGMEKWKLAWQSSQDKEDPPSRMQWEDILNKLDISHRMKVEVVGKKWPLWEAPIVMSELSCVIDAKLKKSQIVHHYSGLTTGSAKLRHRIWNANGYAVFGIGDDQFPDNHGGAASDANCDFLAGLLDIVVKNQLNTQRLAGIELQTTERPRGFAELEKPGASLIIIIYLPRVNYVA</sequence>
<feature type="region of interest" description="Disordered" evidence="2">
    <location>
        <begin position="344"/>
        <end position="364"/>
    </location>
</feature>
<protein>
    <submittedName>
        <fullName evidence="3">Uncharacterized protein</fullName>
    </submittedName>
</protein>
<organism evidence="4">
    <name type="scientific">Perkinsus marinus (strain ATCC 50983 / TXsc)</name>
    <dbReference type="NCBI Taxonomy" id="423536"/>
    <lineage>
        <taxon>Eukaryota</taxon>
        <taxon>Sar</taxon>
        <taxon>Alveolata</taxon>
        <taxon>Perkinsozoa</taxon>
        <taxon>Perkinsea</taxon>
        <taxon>Perkinsida</taxon>
        <taxon>Perkinsidae</taxon>
        <taxon>Perkinsus</taxon>
    </lineage>
</organism>
<dbReference type="GeneID" id="9039462"/>
<dbReference type="RefSeq" id="XP_002787427.1">
    <property type="nucleotide sequence ID" value="XM_002787381.1"/>
</dbReference>
<gene>
    <name evidence="3" type="ORF">Pmar_PMAR028689</name>
</gene>
<accession>C5K8L6</accession>
<proteinExistence type="predicted"/>
<dbReference type="InParanoid" id="C5K8L6"/>
<evidence type="ECO:0000313" key="4">
    <source>
        <dbReference type="Proteomes" id="UP000007800"/>
    </source>
</evidence>
<feature type="coiled-coil region" evidence="1">
    <location>
        <begin position="106"/>
        <end position="133"/>
    </location>
</feature>
<keyword evidence="1" id="KW-0175">Coiled coil</keyword>